<protein>
    <submittedName>
        <fullName evidence="1">Uncharacterized protein</fullName>
    </submittedName>
</protein>
<name>A0A9E7IES6_9LILI</name>
<sequence>RKKRSAHERAEWIKPLGLSGPFAPDAAGELDVFGHDSHPLGVDGAEIGILEEPHEIGLGSLLQRRHRRALEAQVGLEVLGDLTDQTLERQLPDEQLRALLVLTDLPQSHRPGAEAMWLLHAASRRGRLPRRLRRQLLPGCLPAGGLPGRLLRTRHRRGF</sequence>
<dbReference type="AlphaFoldDB" id="A0A9E7IES6"/>
<organism evidence="1 2">
    <name type="scientific">Musa troglodytarum</name>
    <name type="common">fe'i banana</name>
    <dbReference type="NCBI Taxonomy" id="320322"/>
    <lineage>
        <taxon>Eukaryota</taxon>
        <taxon>Viridiplantae</taxon>
        <taxon>Streptophyta</taxon>
        <taxon>Embryophyta</taxon>
        <taxon>Tracheophyta</taxon>
        <taxon>Spermatophyta</taxon>
        <taxon>Magnoliopsida</taxon>
        <taxon>Liliopsida</taxon>
        <taxon>Zingiberales</taxon>
        <taxon>Musaceae</taxon>
        <taxon>Musa</taxon>
    </lineage>
</organism>
<evidence type="ECO:0000313" key="1">
    <source>
        <dbReference type="EMBL" id="URE47034.1"/>
    </source>
</evidence>
<feature type="non-terminal residue" evidence="1">
    <location>
        <position position="1"/>
    </location>
</feature>
<accession>A0A9E7IES6</accession>
<keyword evidence="2" id="KW-1185">Reference proteome</keyword>
<gene>
    <name evidence="1" type="ORF">MUK42_14435</name>
</gene>
<dbReference type="EMBL" id="CP097511">
    <property type="protein sequence ID" value="URE47034.1"/>
    <property type="molecule type" value="Genomic_DNA"/>
</dbReference>
<reference evidence="1" key="1">
    <citation type="submission" date="2022-05" db="EMBL/GenBank/DDBJ databases">
        <title>The Musa troglodytarum L. genome provides insights into the mechanism of non-climacteric behaviour and enrichment of carotenoids.</title>
        <authorList>
            <person name="Wang J."/>
        </authorList>
    </citation>
    <scope>NUCLEOTIDE SEQUENCE</scope>
    <source>
        <tissue evidence="1">Leaf</tissue>
    </source>
</reference>
<dbReference type="Proteomes" id="UP001055439">
    <property type="component" value="Chromosome 9"/>
</dbReference>
<evidence type="ECO:0000313" key="2">
    <source>
        <dbReference type="Proteomes" id="UP001055439"/>
    </source>
</evidence>
<proteinExistence type="predicted"/>
<dbReference type="OrthoDB" id="1724443at2759"/>